<evidence type="ECO:0000259" key="4">
    <source>
        <dbReference type="Pfam" id="PF04841"/>
    </source>
</evidence>
<dbReference type="AlphaFoldDB" id="A0A2V3ITD0"/>
<keyword evidence="6" id="KW-1185">Reference proteome</keyword>
<dbReference type="GO" id="GO:0005768">
    <property type="term" value="C:endosome"/>
    <property type="evidence" value="ECO:0007669"/>
    <property type="project" value="TreeGrafter"/>
</dbReference>
<evidence type="ECO:0000256" key="1">
    <source>
        <dbReference type="ARBA" id="ARBA00009250"/>
    </source>
</evidence>
<dbReference type="Proteomes" id="UP000247409">
    <property type="component" value="Unassembled WGS sequence"/>
</dbReference>
<evidence type="ECO:0000256" key="2">
    <source>
        <dbReference type="PIRNR" id="PIRNR007949"/>
    </source>
</evidence>
<dbReference type="OrthoDB" id="1792at2759"/>
<feature type="domain" description="Vps16 C-terminal" evidence="3">
    <location>
        <begin position="589"/>
        <end position="914"/>
    </location>
</feature>
<dbReference type="GO" id="GO:0016197">
    <property type="term" value="P:endosomal transport"/>
    <property type="evidence" value="ECO:0007669"/>
    <property type="project" value="TreeGrafter"/>
</dbReference>
<dbReference type="GO" id="GO:0003779">
    <property type="term" value="F:actin binding"/>
    <property type="evidence" value="ECO:0007669"/>
    <property type="project" value="TreeGrafter"/>
</dbReference>
<reference evidence="5 6" key="1">
    <citation type="journal article" date="2018" name="Mol. Biol. Evol.">
        <title>Analysis of the draft genome of the red seaweed Gracilariopsis chorda provides insights into genome size evolution in Rhodophyta.</title>
        <authorList>
            <person name="Lee J."/>
            <person name="Yang E.C."/>
            <person name="Graf L."/>
            <person name="Yang J.H."/>
            <person name="Qiu H."/>
            <person name="Zel Zion U."/>
            <person name="Chan C.X."/>
            <person name="Stephens T.G."/>
            <person name="Weber A.P.M."/>
            <person name="Boo G.H."/>
            <person name="Boo S.M."/>
            <person name="Kim K.M."/>
            <person name="Shin Y."/>
            <person name="Jung M."/>
            <person name="Lee S.J."/>
            <person name="Yim H.S."/>
            <person name="Lee J.H."/>
            <person name="Bhattacharya D."/>
            <person name="Yoon H.S."/>
        </authorList>
    </citation>
    <scope>NUCLEOTIDE SEQUENCE [LARGE SCALE GENOMIC DNA]</scope>
    <source>
        <strain evidence="5 6">SKKU-2015</strain>
        <tissue evidence="5">Whole body</tissue>
    </source>
</reference>
<dbReference type="GO" id="GO:0030897">
    <property type="term" value="C:HOPS complex"/>
    <property type="evidence" value="ECO:0007669"/>
    <property type="project" value="TreeGrafter"/>
</dbReference>
<dbReference type="InterPro" id="IPR016534">
    <property type="entry name" value="VPS16"/>
</dbReference>
<sequence>MPAECNVAHPNSWISLENRHYRRELQYSSGPNVRSGALASCLSAAAPNAGPIALIPNAGWGITHSLSIHTLSGEQLHAFERLRERSQPDDPPFRAVALGWSVDDLLSIVYNDGVLLRLPGGADLTRVRLLRAFQRDGVYDATVLHTGDVVIRTEAGDVYRVDGHDKVRKESFTIRPPDRATGYVLNATICAISPDKSSLDVVETIAVTESNSLVLANSSGVHPLIAHDHISHIAISPNGKYVVAMDNSTGNLVVLDVERRSEVIRLNLVVELSVLGVENLVSEELFDAKEPDSVAWVGSDAIALLYKEHIILVGPKQGLAVLALQEQATASSVILSTEQDGLRLISGKRVEFLQMVPELITSVLCQRQAPSYKLLRSSGVALGTDAHSMKAITRYRMLRELREAGTLVEAARNCVSAAYLELDVMNQKRLLLAASYGQRFATVFADDKETITSTSSDLPAMKKRRDQRLRRDSDMIPAAIAVLRVLNAASSHDAGVPLTKTEFDTLGLPGLVARLSRYGKHTLALRLASFGGISPYDALSEWSAHIIRSNLNETDEHIKTHIAEKFEAVSKSYRVFDHHGSRRSRALPYVHAAEAAYAVARPKCAELLLRLETRPAPKVKMFLKMGREKPAIVSAVASGDPELVLDVLGVILESKSVRDTAKLIRTLPPSICNRATDLFASHLKQIGSAGWLKTLYSEVGRWREAAMVDIQGANQSSDPRKRLGDLEMAVKTIGKGPYRRACHFEVQAVQHAAIVAANAIELEKKTNLEHGALRYANDGELLSKAIQEISNPGARKDVLARLRRELRIPGRRFFWICLSSMADAGDFEGIEGLSSAAGSGRAPPIGFTAFVDTCLKYGKEDEAVKYASKIIDLRDRARALARCGRGREAADIASRMRNQQLLEEVQDLTARHVNQLPAQSGRETRE</sequence>
<evidence type="ECO:0008006" key="7">
    <source>
        <dbReference type="Google" id="ProtNLM"/>
    </source>
</evidence>
<dbReference type="InterPro" id="IPR006926">
    <property type="entry name" value="Vps16_N"/>
</dbReference>
<dbReference type="GO" id="GO:0042144">
    <property type="term" value="P:vacuole fusion, non-autophagic"/>
    <property type="evidence" value="ECO:0007669"/>
    <property type="project" value="TreeGrafter"/>
</dbReference>
<name>A0A2V3ITD0_9FLOR</name>
<dbReference type="EMBL" id="NBIV01000062">
    <property type="protein sequence ID" value="PXF45364.1"/>
    <property type="molecule type" value="Genomic_DNA"/>
</dbReference>
<comment type="similarity">
    <text evidence="1 2">Belongs to the VPS16 family.</text>
</comment>
<dbReference type="GO" id="GO:0005765">
    <property type="term" value="C:lysosomal membrane"/>
    <property type="evidence" value="ECO:0007669"/>
    <property type="project" value="TreeGrafter"/>
</dbReference>
<comment type="caution">
    <text evidence="5">The sequence shown here is derived from an EMBL/GenBank/DDBJ whole genome shotgun (WGS) entry which is preliminary data.</text>
</comment>
<dbReference type="Pfam" id="PF04841">
    <property type="entry name" value="Vps16_N"/>
    <property type="match status" value="1"/>
</dbReference>
<dbReference type="GO" id="GO:0006886">
    <property type="term" value="P:intracellular protein transport"/>
    <property type="evidence" value="ECO:0007669"/>
    <property type="project" value="InterPro"/>
</dbReference>
<protein>
    <recommendedName>
        <fullName evidence="7">Vacuolar protein sorting-associated protein 16 homolog</fullName>
    </recommendedName>
</protein>
<dbReference type="STRING" id="448386.A0A2V3ITD0"/>
<evidence type="ECO:0000313" key="5">
    <source>
        <dbReference type="EMBL" id="PXF45364.1"/>
    </source>
</evidence>
<accession>A0A2V3ITD0</accession>
<feature type="domain" description="Vps16 N-terminal" evidence="4">
    <location>
        <begin position="12"/>
        <end position="447"/>
    </location>
</feature>
<dbReference type="InterPro" id="IPR006925">
    <property type="entry name" value="Vps16_C"/>
</dbReference>
<dbReference type="SUPFAM" id="SSF63829">
    <property type="entry name" value="Calcium-dependent phosphotriesterase"/>
    <property type="match status" value="1"/>
</dbReference>
<dbReference type="PIRSF" id="PIRSF007949">
    <property type="entry name" value="VPS16"/>
    <property type="match status" value="1"/>
</dbReference>
<gene>
    <name evidence="5" type="ORF">BWQ96_04884</name>
</gene>
<organism evidence="5 6">
    <name type="scientific">Gracilariopsis chorda</name>
    <dbReference type="NCBI Taxonomy" id="448386"/>
    <lineage>
        <taxon>Eukaryota</taxon>
        <taxon>Rhodophyta</taxon>
        <taxon>Florideophyceae</taxon>
        <taxon>Rhodymeniophycidae</taxon>
        <taxon>Gracilariales</taxon>
        <taxon>Gracilariaceae</taxon>
        <taxon>Gracilariopsis</taxon>
    </lineage>
</organism>
<dbReference type="PANTHER" id="PTHR12811">
    <property type="entry name" value="VACUOLAR PROTEIN SORTING VPS16"/>
    <property type="match status" value="1"/>
</dbReference>
<dbReference type="PANTHER" id="PTHR12811:SF0">
    <property type="entry name" value="VACUOLAR PROTEIN SORTING-ASSOCIATED PROTEIN 16 HOMOLOG"/>
    <property type="match status" value="1"/>
</dbReference>
<dbReference type="Pfam" id="PF04840">
    <property type="entry name" value="Vps16_C"/>
    <property type="match status" value="1"/>
</dbReference>
<evidence type="ECO:0000313" key="6">
    <source>
        <dbReference type="Proteomes" id="UP000247409"/>
    </source>
</evidence>
<evidence type="ECO:0000259" key="3">
    <source>
        <dbReference type="Pfam" id="PF04840"/>
    </source>
</evidence>
<proteinExistence type="inferred from homology"/>